<dbReference type="EMBL" id="PDNB01000019">
    <property type="protein sequence ID" value="PGH16172.1"/>
    <property type="molecule type" value="Genomic_DNA"/>
</dbReference>
<sequence length="134" mass="15263">MFLVSKSGTTKPNNELLFRQLKGRMSLTWATCSSNGSMANTAPSSTVVNYPGFKRYSIQANVNGNPNFIIKCIEKHRLNAEGEKYAPVTVEDCVRPQYADTYLWTRRFTTLRLRLGLQMKPETSNRLLENTGYF</sequence>
<proteinExistence type="predicted"/>
<reference evidence="1 2" key="1">
    <citation type="submission" date="2017-10" db="EMBL/GenBank/DDBJ databases">
        <title>Comparative genomics in systemic dimorphic fungi from Ajellomycetaceae.</title>
        <authorList>
            <person name="Munoz J.F."/>
            <person name="Mcewen J.G."/>
            <person name="Clay O.K."/>
            <person name="Cuomo C.A."/>
        </authorList>
    </citation>
    <scope>NUCLEOTIDE SEQUENCE [LARGE SCALE GENOMIC DNA]</scope>
    <source>
        <strain evidence="1 2">UAMH5409</strain>
    </source>
</reference>
<dbReference type="AlphaFoldDB" id="A0A2B7Y5M8"/>
<name>A0A2B7Y5M8_9EURO</name>
<gene>
    <name evidence="1" type="ORF">AJ79_01939</name>
</gene>
<keyword evidence="2" id="KW-1185">Reference proteome</keyword>
<dbReference type="STRING" id="1447875.A0A2B7Y5M8"/>
<evidence type="ECO:0000313" key="1">
    <source>
        <dbReference type="EMBL" id="PGH16172.1"/>
    </source>
</evidence>
<dbReference type="Proteomes" id="UP000223968">
    <property type="component" value="Unassembled WGS sequence"/>
</dbReference>
<evidence type="ECO:0000313" key="2">
    <source>
        <dbReference type="Proteomes" id="UP000223968"/>
    </source>
</evidence>
<accession>A0A2B7Y5M8</accession>
<protein>
    <submittedName>
        <fullName evidence="1">Uncharacterized protein</fullName>
    </submittedName>
</protein>
<organism evidence="1 2">
    <name type="scientific">Helicocarpus griseus UAMH5409</name>
    <dbReference type="NCBI Taxonomy" id="1447875"/>
    <lineage>
        <taxon>Eukaryota</taxon>
        <taxon>Fungi</taxon>
        <taxon>Dikarya</taxon>
        <taxon>Ascomycota</taxon>
        <taxon>Pezizomycotina</taxon>
        <taxon>Eurotiomycetes</taxon>
        <taxon>Eurotiomycetidae</taxon>
        <taxon>Onygenales</taxon>
        <taxon>Ajellomycetaceae</taxon>
        <taxon>Helicocarpus</taxon>
    </lineage>
</organism>
<comment type="caution">
    <text evidence="1">The sequence shown here is derived from an EMBL/GenBank/DDBJ whole genome shotgun (WGS) entry which is preliminary data.</text>
</comment>